<dbReference type="STRING" id="237682.SAMN05421676_103291"/>
<dbReference type="EMBL" id="FOHJ01000003">
    <property type="protein sequence ID" value="SET23313.1"/>
    <property type="molecule type" value="Genomic_DNA"/>
</dbReference>
<dbReference type="InterPro" id="IPR050624">
    <property type="entry name" value="HTH-type_Tx_Regulator"/>
</dbReference>
<dbReference type="SUPFAM" id="SSF46689">
    <property type="entry name" value="Homeodomain-like"/>
    <property type="match status" value="1"/>
</dbReference>
<evidence type="ECO:0000256" key="3">
    <source>
        <dbReference type="PROSITE-ProRule" id="PRU00335"/>
    </source>
</evidence>
<dbReference type="AlphaFoldDB" id="A0A1I0CW16"/>
<dbReference type="InterPro" id="IPR001647">
    <property type="entry name" value="HTH_TetR"/>
</dbReference>
<dbReference type="RefSeq" id="WP_093133045.1">
    <property type="nucleotide sequence ID" value="NZ_FOHJ01000003.1"/>
</dbReference>
<keyword evidence="1" id="KW-0678">Repressor</keyword>
<evidence type="ECO:0000259" key="4">
    <source>
        <dbReference type="PROSITE" id="PS50977"/>
    </source>
</evidence>
<gene>
    <name evidence="5" type="ORF">SAMN05421676_103291</name>
</gene>
<keyword evidence="2 3" id="KW-0238">DNA-binding</keyword>
<dbReference type="Pfam" id="PF00440">
    <property type="entry name" value="TetR_N"/>
    <property type="match status" value="1"/>
</dbReference>
<dbReference type="Gene3D" id="1.10.10.60">
    <property type="entry name" value="Homeodomain-like"/>
    <property type="match status" value="1"/>
</dbReference>
<name>A0A1I0CW16_9BACI</name>
<dbReference type="PROSITE" id="PS50977">
    <property type="entry name" value="HTH_TETR_2"/>
    <property type="match status" value="1"/>
</dbReference>
<reference evidence="6" key="1">
    <citation type="submission" date="2016-10" db="EMBL/GenBank/DDBJ databases">
        <authorList>
            <person name="Varghese N."/>
            <person name="Submissions S."/>
        </authorList>
    </citation>
    <scope>NUCLEOTIDE SEQUENCE [LARGE SCALE GENOMIC DNA]</scope>
    <source>
        <strain evidence="6">CGMCC 1.3566</strain>
    </source>
</reference>
<proteinExistence type="predicted"/>
<keyword evidence="6" id="KW-1185">Reference proteome</keyword>
<evidence type="ECO:0000313" key="5">
    <source>
        <dbReference type="EMBL" id="SET23313.1"/>
    </source>
</evidence>
<dbReference type="Pfam" id="PF17932">
    <property type="entry name" value="TetR_C_24"/>
    <property type="match status" value="1"/>
</dbReference>
<dbReference type="InterPro" id="IPR041490">
    <property type="entry name" value="KstR2_TetR_C"/>
</dbReference>
<dbReference type="InterPro" id="IPR009057">
    <property type="entry name" value="Homeodomain-like_sf"/>
</dbReference>
<evidence type="ECO:0000313" key="6">
    <source>
        <dbReference type="Proteomes" id="UP000199095"/>
    </source>
</evidence>
<feature type="DNA-binding region" description="H-T-H motif" evidence="3">
    <location>
        <begin position="39"/>
        <end position="58"/>
    </location>
</feature>
<evidence type="ECO:0000256" key="1">
    <source>
        <dbReference type="ARBA" id="ARBA00022491"/>
    </source>
</evidence>
<organism evidence="5 6">
    <name type="scientific">Salinibacillus kushneri</name>
    <dbReference type="NCBI Taxonomy" id="237682"/>
    <lineage>
        <taxon>Bacteria</taxon>
        <taxon>Bacillati</taxon>
        <taxon>Bacillota</taxon>
        <taxon>Bacilli</taxon>
        <taxon>Bacillales</taxon>
        <taxon>Bacillaceae</taxon>
        <taxon>Salinibacillus</taxon>
    </lineage>
</organism>
<dbReference type="PANTHER" id="PTHR43479">
    <property type="entry name" value="ACREF/ENVCD OPERON REPRESSOR-RELATED"/>
    <property type="match status" value="1"/>
</dbReference>
<dbReference type="Gene3D" id="1.10.357.10">
    <property type="entry name" value="Tetracycline Repressor, domain 2"/>
    <property type="match status" value="1"/>
</dbReference>
<dbReference type="Proteomes" id="UP000199095">
    <property type="component" value="Unassembled WGS sequence"/>
</dbReference>
<dbReference type="PANTHER" id="PTHR43479:SF11">
    <property type="entry name" value="ACREF_ENVCD OPERON REPRESSOR-RELATED"/>
    <property type="match status" value="1"/>
</dbReference>
<protein>
    <submittedName>
        <fullName evidence="5">DNA-binding transcriptional regulator, AcrR family</fullName>
    </submittedName>
</protein>
<dbReference type="PRINTS" id="PR00455">
    <property type="entry name" value="HTHTETR"/>
</dbReference>
<sequence length="207" mass="24511">MVKNVPTSIKDQFLIEKRRNQMVKGAVTLFKDKGFHRTTTREIAEASGFSIGTLYEYIRKKEDVLFLVCDFIYERVKERMEQVIDMENKSVDCLSNAVRSYFKLMDEMQDEVLVMYQEVKALSRDAKEYVLQKERDMVHMLEIVIENSLPYTISEQDLKLVANNIFVHGQMWGFRRWLMQKEFTMIEYTDKQIDLLFKSLNLSSPTS</sequence>
<feature type="domain" description="HTH tetR-type" evidence="4">
    <location>
        <begin position="16"/>
        <end position="76"/>
    </location>
</feature>
<accession>A0A1I0CW16</accession>
<dbReference type="OrthoDB" id="1669699at2"/>
<evidence type="ECO:0000256" key="2">
    <source>
        <dbReference type="ARBA" id="ARBA00023125"/>
    </source>
</evidence>
<dbReference type="GO" id="GO:0003677">
    <property type="term" value="F:DNA binding"/>
    <property type="evidence" value="ECO:0007669"/>
    <property type="project" value="UniProtKB-UniRule"/>
</dbReference>